<evidence type="ECO:0000256" key="1">
    <source>
        <dbReference type="SAM" id="MobiDB-lite"/>
    </source>
</evidence>
<protein>
    <submittedName>
        <fullName evidence="2">Uncharacterized protein</fullName>
    </submittedName>
</protein>
<feature type="region of interest" description="Disordered" evidence="1">
    <location>
        <begin position="205"/>
        <end position="238"/>
    </location>
</feature>
<evidence type="ECO:0000313" key="3">
    <source>
        <dbReference type="Proteomes" id="UP001295684"/>
    </source>
</evidence>
<keyword evidence="3" id="KW-1185">Reference proteome</keyword>
<feature type="compositionally biased region" description="Polar residues" evidence="1">
    <location>
        <begin position="127"/>
        <end position="143"/>
    </location>
</feature>
<evidence type="ECO:0000313" key="2">
    <source>
        <dbReference type="EMBL" id="CAI2358939.1"/>
    </source>
</evidence>
<name>A0AAD1U4M4_EUPCR</name>
<reference evidence="2" key="1">
    <citation type="submission" date="2023-07" db="EMBL/GenBank/DDBJ databases">
        <authorList>
            <consortium name="AG Swart"/>
            <person name="Singh M."/>
            <person name="Singh A."/>
            <person name="Seah K."/>
            <person name="Emmerich C."/>
        </authorList>
    </citation>
    <scope>NUCLEOTIDE SEQUENCE</scope>
    <source>
        <strain evidence="2">DP1</strain>
    </source>
</reference>
<dbReference type="AlphaFoldDB" id="A0AAD1U4M4"/>
<feature type="region of interest" description="Disordered" evidence="1">
    <location>
        <begin position="299"/>
        <end position="332"/>
    </location>
</feature>
<dbReference type="EMBL" id="CAMPGE010000209">
    <property type="protein sequence ID" value="CAI2358939.1"/>
    <property type="molecule type" value="Genomic_DNA"/>
</dbReference>
<feature type="region of interest" description="Disordered" evidence="1">
    <location>
        <begin position="121"/>
        <end position="173"/>
    </location>
</feature>
<feature type="compositionally biased region" description="Basic residues" evidence="1">
    <location>
        <begin position="51"/>
        <end position="65"/>
    </location>
</feature>
<feature type="compositionally biased region" description="Basic and acidic residues" evidence="1">
    <location>
        <begin position="530"/>
        <end position="540"/>
    </location>
</feature>
<gene>
    <name evidence="2" type="ORF">ECRASSUSDP1_LOCUS223</name>
</gene>
<dbReference type="Proteomes" id="UP001295684">
    <property type="component" value="Unassembled WGS sequence"/>
</dbReference>
<feature type="region of interest" description="Disordered" evidence="1">
    <location>
        <begin position="1"/>
        <end position="67"/>
    </location>
</feature>
<comment type="caution">
    <text evidence="2">The sequence shown here is derived from an EMBL/GenBank/DDBJ whole genome shotgun (WGS) entry which is preliminary data.</text>
</comment>
<sequence length="610" mass="70311">MSHSKENQKIFLKHKPSQESTKSQSRRKNSTSCSNAERQQEKLGLKPTTKTLHKRRGTRKLKKKQGNSNTLIVLNPVCRSLGTCSAIIKINHKSKTGKSNMFPKYASNSFNTLAKLSPKNGDGIAFTPSQKSPLHSFTTANPSSKPPSKERLSKNPKSKSKNSKKKSCIRENMLKTTGFMKTKMLETGEDETLREIVEVAPQSENYEEDVLNEPEVMRKESKSRGRRSSKKRKLKKKLKNCFITTSPPQESIGTCSPNIVRLIPDNPSKISFKKKKHTSAKRNLQAEFYSTGYKGNLSQRQSLQGKKITKQKKGSRDKFKIPKFSLPSPNDTKYKAEINQLKESLQKSQQNEEKLLERIQKLEDDQKTANDQYKKMEEMVQQLIPPKPGYVNVKVSQENEEVKKEEIEKYKRTIHKQKDEISYLRQKESKLMYLFYIMHNKGIDVNKIYDEQLRDIPTDRFDEWMKENMEENKPPEISFDSQASYEDICEGPMPQPDRPKCIPQLNLDCIPDYVTSSDEDDANDSSIFDQNKKSIDGSKLHRPSELNSILSMSFSQKDFSKEYNEEYTLSQRAKKRKDSVLTNNRVEDQELNEVLGMTKSLNTDQINFNI</sequence>
<feature type="compositionally biased region" description="Basic residues" evidence="1">
    <location>
        <begin position="224"/>
        <end position="238"/>
    </location>
</feature>
<feature type="region of interest" description="Disordered" evidence="1">
    <location>
        <begin position="516"/>
        <end position="540"/>
    </location>
</feature>
<proteinExistence type="predicted"/>
<organism evidence="2 3">
    <name type="scientific">Euplotes crassus</name>
    <dbReference type="NCBI Taxonomy" id="5936"/>
    <lineage>
        <taxon>Eukaryota</taxon>
        <taxon>Sar</taxon>
        <taxon>Alveolata</taxon>
        <taxon>Ciliophora</taxon>
        <taxon>Intramacronucleata</taxon>
        <taxon>Spirotrichea</taxon>
        <taxon>Hypotrichia</taxon>
        <taxon>Euplotida</taxon>
        <taxon>Euplotidae</taxon>
        <taxon>Moneuplotes</taxon>
    </lineage>
</organism>
<accession>A0AAD1U4M4</accession>
<feature type="compositionally biased region" description="Basic residues" evidence="1">
    <location>
        <begin position="154"/>
        <end position="167"/>
    </location>
</feature>